<reference evidence="10 11" key="1">
    <citation type="submission" date="2019-09" db="EMBL/GenBank/DDBJ databases">
        <title>Whole-genome sequence of the purple sulfur bacterium Thiohalocapsa marina DSM 19078.</title>
        <authorList>
            <person name="Kyndt J.A."/>
            <person name="Meyer T.E."/>
        </authorList>
    </citation>
    <scope>NUCLEOTIDE SEQUENCE [LARGE SCALE GENOMIC DNA]</scope>
    <source>
        <strain evidence="10 11">DSM 19078</strain>
    </source>
</reference>
<feature type="transmembrane region" description="Helical" evidence="8">
    <location>
        <begin position="12"/>
        <end position="33"/>
    </location>
</feature>
<comment type="caution">
    <text evidence="10">The sequence shown here is derived from an EMBL/GenBank/DDBJ whole genome shotgun (WGS) entry which is preliminary data.</text>
</comment>
<evidence type="ECO:0000313" key="11">
    <source>
        <dbReference type="Proteomes" id="UP000322981"/>
    </source>
</evidence>
<keyword evidence="3" id="KW-0597">Phosphoprotein</keyword>
<dbReference type="EC" id="2.7.13.3" evidence="2"/>
<dbReference type="Gene3D" id="3.30.565.10">
    <property type="entry name" value="Histidine kinase-like ATPase, C-terminal domain"/>
    <property type="match status" value="1"/>
</dbReference>
<keyword evidence="8" id="KW-1133">Transmembrane helix</keyword>
<dbReference type="Pfam" id="PF00512">
    <property type="entry name" value="HisKA"/>
    <property type="match status" value="1"/>
</dbReference>
<keyword evidence="5" id="KW-0418">Kinase</keyword>
<gene>
    <name evidence="10" type="ORF">F2Q65_00365</name>
</gene>
<evidence type="ECO:0000256" key="4">
    <source>
        <dbReference type="ARBA" id="ARBA00022679"/>
    </source>
</evidence>
<dbReference type="PROSITE" id="PS50109">
    <property type="entry name" value="HIS_KIN"/>
    <property type="match status" value="1"/>
</dbReference>
<dbReference type="PANTHER" id="PTHR43711:SF31">
    <property type="entry name" value="HISTIDINE KINASE"/>
    <property type="match status" value="1"/>
</dbReference>
<dbReference type="SMART" id="SM00387">
    <property type="entry name" value="HATPase_c"/>
    <property type="match status" value="1"/>
</dbReference>
<evidence type="ECO:0000256" key="1">
    <source>
        <dbReference type="ARBA" id="ARBA00000085"/>
    </source>
</evidence>
<keyword evidence="8" id="KW-0812">Transmembrane</keyword>
<evidence type="ECO:0000259" key="9">
    <source>
        <dbReference type="PROSITE" id="PS50109"/>
    </source>
</evidence>
<dbReference type="InterPro" id="IPR004358">
    <property type="entry name" value="Sig_transdc_His_kin-like_C"/>
</dbReference>
<name>A0A5M8FVE3_9GAMM</name>
<evidence type="ECO:0000256" key="5">
    <source>
        <dbReference type="ARBA" id="ARBA00022777"/>
    </source>
</evidence>
<dbReference type="SMART" id="SM00388">
    <property type="entry name" value="HisKA"/>
    <property type="match status" value="1"/>
</dbReference>
<dbReference type="InterPro" id="IPR036890">
    <property type="entry name" value="HATPase_C_sf"/>
</dbReference>
<dbReference type="CDD" id="cd00082">
    <property type="entry name" value="HisKA"/>
    <property type="match status" value="1"/>
</dbReference>
<dbReference type="PRINTS" id="PR00344">
    <property type="entry name" value="BCTRLSENSOR"/>
</dbReference>
<feature type="transmembrane region" description="Helical" evidence="8">
    <location>
        <begin position="76"/>
        <end position="93"/>
    </location>
</feature>
<evidence type="ECO:0000256" key="2">
    <source>
        <dbReference type="ARBA" id="ARBA00012438"/>
    </source>
</evidence>
<sequence length="570" mass="62246">MQDHFSGRPALTWLFLYRLILLALLVLMVSLQVTAPWFSGGAQPLAVRITLGIQGGLILLGGLAILLDWPGRQQQVQIAVFLDILVYTVLMHLSGGVSSGLGVLPAIAVVAGAILMEGRLSLLFASLATLGIMAQQIYAHRTGAADIGGYTQAGLLGLTYFAVALLAHVLTKRLRESERLAARRKVDLADLSKLNEYIIQRMSVGVLVIDGERRRRLANSAARELLQVPHARAGDALFELVPALQDWFERALAEASACPEALHQQTPIQQAPNRQASDRQASEQQVPIPPEPTAKEPVVTVGDAVIRPTLHLISERRRDGALITLRDNRELLRQARDMKLAALGHLTASIAHNIRNPLSSVAHAGQLLGEAATLNDEDRHLLDILQRNTRRIDDIVSSVLQLSRRREPDMQTLDLEPWLAELRDEYSETNQAAGERLRVEIDGGPHRVRADPHHLSQILRNLCDNAFKHGARDGQLPRVVLHVARDPRSDRVVLSVTDSGPGIAQAHLEHLFEPFFTTSGSGTGLGLYTARELAESNGLQLEYTEQAGPGGCFRLTFGPQSTVMGGETTA</sequence>
<dbReference type="RefSeq" id="WP_150089268.1">
    <property type="nucleotide sequence ID" value="NZ_VWXX01000001.1"/>
</dbReference>
<dbReference type="InterPro" id="IPR050736">
    <property type="entry name" value="Sensor_HK_Regulatory"/>
</dbReference>
<feature type="domain" description="Histidine kinase" evidence="9">
    <location>
        <begin position="349"/>
        <end position="561"/>
    </location>
</feature>
<evidence type="ECO:0000256" key="6">
    <source>
        <dbReference type="ARBA" id="ARBA00023012"/>
    </source>
</evidence>
<proteinExistence type="predicted"/>
<evidence type="ECO:0000256" key="8">
    <source>
        <dbReference type="SAM" id="Phobius"/>
    </source>
</evidence>
<feature type="region of interest" description="Disordered" evidence="7">
    <location>
        <begin position="262"/>
        <end position="297"/>
    </location>
</feature>
<evidence type="ECO:0000313" key="10">
    <source>
        <dbReference type="EMBL" id="KAA6187733.1"/>
    </source>
</evidence>
<keyword evidence="8" id="KW-0472">Membrane</keyword>
<organism evidence="10 11">
    <name type="scientific">Thiohalocapsa marina</name>
    <dbReference type="NCBI Taxonomy" id="424902"/>
    <lineage>
        <taxon>Bacteria</taxon>
        <taxon>Pseudomonadati</taxon>
        <taxon>Pseudomonadota</taxon>
        <taxon>Gammaproteobacteria</taxon>
        <taxon>Chromatiales</taxon>
        <taxon>Chromatiaceae</taxon>
        <taxon>Thiohalocapsa</taxon>
    </lineage>
</organism>
<feature type="transmembrane region" description="Helical" evidence="8">
    <location>
        <begin position="45"/>
        <end position="69"/>
    </location>
</feature>
<evidence type="ECO:0000256" key="3">
    <source>
        <dbReference type="ARBA" id="ARBA00022553"/>
    </source>
</evidence>
<dbReference type="InterPro" id="IPR003661">
    <property type="entry name" value="HisK_dim/P_dom"/>
</dbReference>
<keyword evidence="11" id="KW-1185">Reference proteome</keyword>
<dbReference type="Pfam" id="PF02518">
    <property type="entry name" value="HATPase_c"/>
    <property type="match status" value="1"/>
</dbReference>
<dbReference type="Gene3D" id="3.30.450.20">
    <property type="entry name" value="PAS domain"/>
    <property type="match status" value="1"/>
</dbReference>
<dbReference type="InterPro" id="IPR003594">
    <property type="entry name" value="HATPase_dom"/>
</dbReference>
<dbReference type="PANTHER" id="PTHR43711">
    <property type="entry name" value="TWO-COMPONENT HISTIDINE KINASE"/>
    <property type="match status" value="1"/>
</dbReference>
<feature type="compositionally biased region" description="Polar residues" evidence="7">
    <location>
        <begin position="263"/>
        <end position="275"/>
    </location>
</feature>
<dbReference type="InterPro" id="IPR036097">
    <property type="entry name" value="HisK_dim/P_sf"/>
</dbReference>
<dbReference type="InterPro" id="IPR005467">
    <property type="entry name" value="His_kinase_dom"/>
</dbReference>
<dbReference type="Pfam" id="PF25323">
    <property type="entry name" value="6TM_PilS"/>
    <property type="match status" value="1"/>
</dbReference>
<keyword evidence="4" id="KW-0808">Transferase</keyword>
<keyword evidence="6" id="KW-0902">Two-component regulatory system</keyword>
<dbReference type="EMBL" id="VWXX01000001">
    <property type="protein sequence ID" value="KAA6187733.1"/>
    <property type="molecule type" value="Genomic_DNA"/>
</dbReference>
<comment type="catalytic activity">
    <reaction evidence="1">
        <text>ATP + protein L-histidine = ADP + protein N-phospho-L-histidine.</text>
        <dbReference type="EC" id="2.7.13.3"/>
    </reaction>
</comment>
<dbReference type="AlphaFoldDB" id="A0A5M8FVE3"/>
<dbReference type="OrthoDB" id="9815750at2"/>
<dbReference type="SUPFAM" id="SSF47384">
    <property type="entry name" value="Homodimeric domain of signal transducing histidine kinase"/>
    <property type="match status" value="1"/>
</dbReference>
<dbReference type="Proteomes" id="UP000322981">
    <property type="component" value="Unassembled WGS sequence"/>
</dbReference>
<protein>
    <recommendedName>
        <fullName evidence="2">histidine kinase</fullName>
        <ecNumber evidence="2">2.7.13.3</ecNumber>
    </recommendedName>
</protein>
<evidence type="ECO:0000256" key="7">
    <source>
        <dbReference type="SAM" id="MobiDB-lite"/>
    </source>
</evidence>
<accession>A0A5M8FVE3</accession>
<dbReference type="GO" id="GO:0000155">
    <property type="term" value="F:phosphorelay sensor kinase activity"/>
    <property type="evidence" value="ECO:0007669"/>
    <property type="project" value="InterPro"/>
</dbReference>
<dbReference type="SUPFAM" id="SSF55874">
    <property type="entry name" value="ATPase domain of HSP90 chaperone/DNA topoisomerase II/histidine kinase"/>
    <property type="match status" value="1"/>
</dbReference>
<dbReference type="Gene3D" id="1.10.287.130">
    <property type="match status" value="1"/>
</dbReference>
<feature type="transmembrane region" description="Helical" evidence="8">
    <location>
        <begin position="150"/>
        <end position="170"/>
    </location>
</feature>